<organism evidence="1 2">
    <name type="scientific">Paraburkholderia metrosideri</name>
    <dbReference type="NCBI Taxonomy" id="580937"/>
    <lineage>
        <taxon>Bacteria</taxon>
        <taxon>Pseudomonadati</taxon>
        <taxon>Pseudomonadota</taxon>
        <taxon>Betaproteobacteria</taxon>
        <taxon>Burkholderiales</taxon>
        <taxon>Burkholderiaceae</taxon>
        <taxon>Paraburkholderia</taxon>
    </lineage>
</organism>
<evidence type="ECO:0000313" key="2">
    <source>
        <dbReference type="Proteomes" id="UP000598032"/>
    </source>
</evidence>
<keyword evidence="2" id="KW-1185">Reference proteome</keyword>
<dbReference type="EMBL" id="CAJHCP010000001">
    <property type="protein sequence ID" value="CAD6509283.1"/>
    <property type="molecule type" value="Genomic_DNA"/>
</dbReference>
<protein>
    <recommendedName>
        <fullName evidence="3">Type II toxin-antitoxin system HigB family toxin</fullName>
    </recommendedName>
</protein>
<gene>
    <name evidence="1" type="ORF">LMG28140_00233</name>
</gene>
<evidence type="ECO:0000313" key="1">
    <source>
        <dbReference type="EMBL" id="CAD6509283.1"/>
    </source>
</evidence>
<comment type="caution">
    <text evidence="1">The sequence shown here is derived from an EMBL/GenBank/DDBJ whole genome shotgun (WGS) entry which is preliminary data.</text>
</comment>
<name>A0ABN7HD15_9BURK</name>
<dbReference type="RefSeq" id="WP_236591553.1">
    <property type="nucleotide sequence ID" value="NZ_CAJHCP010000001.1"/>
</dbReference>
<dbReference type="Pfam" id="PF09907">
    <property type="entry name" value="HigB_toxin"/>
    <property type="match status" value="1"/>
</dbReference>
<reference evidence="1 2" key="1">
    <citation type="submission" date="2020-10" db="EMBL/GenBank/DDBJ databases">
        <authorList>
            <person name="Peeters C."/>
        </authorList>
    </citation>
    <scope>NUCLEOTIDE SEQUENCE [LARGE SCALE GENOMIC DNA]</scope>
    <source>
        <strain evidence="1 2">LMG 28140</strain>
    </source>
</reference>
<evidence type="ECO:0008006" key="3">
    <source>
        <dbReference type="Google" id="ProtNLM"/>
    </source>
</evidence>
<proteinExistence type="predicted"/>
<accession>A0ABN7HD15</accession>
<dbReference type="InterPro" id="IPR018669">
    <property type="entry name" value="Toxin_HigB"/>
</dbReference>
<dbReference type="Proteomes" id="UP000598032">
    <property type="component" value="Unassembled WGS sequence"/>
</dbReference>
<sequence length="110" mass="12071">MFDARSPAGNNDAGHFKESVVGLHKETSGGVQALLTSYSLAQACLAYGHNDLKQTFASVDCDPPPCTVFGGDGNQYRIVAAIHYNRQSLFVRHLSTHAEYDLWTRKNLNS</sequence>